<dbReference type="EMBL" id="PYLQ01000027">
    <property type="protein sequence ID" value="PST36336.1"/>
    <property type="molecule type" value="Genomic_DNA"/>
</dbReference>
<dbReference type="AlphaFoldDB" id="A0A2T3FM36"/>
<evidence type="ECO:0000256" key="1">
    <source>
        <dbReference type="SAM" id="Coils"/>
    </source>
</evidence>
<evidence type="ECO:0000313" key="2">
    <source>
        <dbReference type="EMBL" id="PST36336.1"/>
    </source>
</evidence>
<accession>A0A2T3FM36</accession>
<keyword evidence="3" id="KW-1185">Reference proteome</keyword>
<protein>
    <submittedName>
        <fullName evidence="2">Uncharacterized protein</fullName>
    </submittedName>
</protein>
<feature type="coiled-coil region" evidence="1">
    <location>
        <begin position="246"/>
        <end position="287"/>
    </location>
</feature>
<comment type="caution">
    <text evidence="2">The sequence shown here is derived from an EMBL/GenBank/DDBJ whole genome shotgun (WGS) entry which is preliminary data.</text>
</comment>
<dbReference type="RefSeq" id="WP_107030601.1">
    <property type="nucleotide sequence ID" value="NZ_JAQEDG010000004.1"/>
</dbReference>
<name>A0A2T3FM36_9FIRM</name>
<proteinExistence type="predicted"/>
<organism evidence="2 3">
    <name type="scientific">Faecalibacillus intestinalis</name>
    <dbReference type="NCBI Taxonomy" id="1982626"/>
    <lineage>
        <taxon>Bacteria</taxon>
        <taxon>Bacillati</taxon>
        <taxon>Bacillota</taxon>
        <taxon>Erysipelotrichia</taxon>
        <taxon>Erysipelotrichales</taxon>
        <taxon>Coprobacillaceae</taxon>
        <taxon>Faecalibacillus</taxon>
    </lineage>
</organism>
<gene>
    <name evidence="2" type="ORF">C7U54_13130</name>
</gene>
<reference evidence="2 3" key="1">
    <citation type="journal article" date="2019" name="Int. J. Syst. Evol. Microbiol.">
        <title>Faecalibacillus intestinalis gen. nov., sp. nov. and Faecalibacillus faecis sp. nov., isolated from human faeces.</title>
        <authorList>
            <person name="Seo B."/>
            <person name="Jeon K."/>
            <person name="Baek I."/>
            <person name="Lee Y.M."/>
            <person name="Baek K."/>
            <person name="Ko G."/>
        </authorList>
    </citation>
    <scope>NUCLEOTIDE SEQUENCE [LARGE SCALE GENOMIC DNA]</scope>
    <source>
        <strain evidence="2 3">SNUG30099</strain>
    </source>
</reference>
<keyword evidence="1" id="KW-0175">Coiled coil</keyword>
<dbReference type="Proteomes" id="UP000240974">
    <property type="component" value="Unassembled WGS sequence"/>
</dbReference>
<evidence type="ECO:0000313" key="3">
    <source>
        <dbReference type="Proteomes" id="UP000240974"/>
    </source>
</evidence>
<sequence>MKHLSTLIAVKNLTIIQFTKIIQDLFYLDEFILDSLIIHLKNCTIYHDESAIAFCIQYQNNDYEYIFNETKQNICLSINKRNNQFIDLITYLKKYHFLNNNHFSYIQPNIKNMNDLNQVIEFIENKTILPVIYLNMSLKDFKNEILTEIQSTAYILTSEDENFHQAFQKHFHLRNNSYILYLNHEFQKISFLKKESPQEFIEKVKIKIQSYVLQRTYSFPYNMKDFQHHIIKKIIENHKENDFLENSSIEQQVLALEDKKKNLQKNIDDLNNQILILENQNEELGSYIKQQGYYPLILKGNEKEFYKGEQRDLLLYLLKEELKNNHNQKQQQIIHTILEQNPPVGNRNRYLTDIFNLLVNEGLSKKSIDTLSRYGIILNHTGKHPTTTFFNDSRYTMTFSSTPSDLNVGRQYYRQIRKLFF</sequence>